<dbReference type="RefSeq" id="WP_092792704.1">
    <property type="nucleotide sequence ID" value="NZ_FNXF01000006.1"/>
</dbReference>
<reference evidence="4" key="1">
    <citation type="submission" date="2016-10" db="EMBL/GenBank/DDBJ databases">
        <authorList>
            <person name="Varghese N."/>
            <person name="Submissions S."/>
        </authorList>
    </citation>
    <scope>NUCLEOTIDE SEQUENCE [LARGE SCALE GENOMIC DNA]</scope>
    <source>
        <strain evidence="4">DSM 17616</strain>
    </source>
</reference>
<sequence>MSSDLLAALLIGFLGSGHCLVMCGGIVGALQLAMPAQSTAKKFLLQLTLSAGRLTTYAIFGAVVGYAGVSAMQMAGASMLWLRLVAGILLIMMALYISRLWFGLLLLEKAGQKLWHYVQPLSRRFLPLDSITKAYAYGLCWGALPCGLVYSALGWSLASGSAGNGAILMLAFGLGTLPAILLTGSAAQLMNKVKSHTAVRYAAAAMLAIYGSYTIWLAIKRMVF</sequence>
<feature type="transmembrane region" description="Helical" evidence="1">
    <location>
        <begin position="54"/>
        <end position="75"/>
    </location>
</feature>
<dbReference type="Proteomes" id="UP000199371">
    <property type="component" value="Unassembled WGS sequence"/>
</dbReference>
<feature type="domain" description="Urease accessory protein UreH-like transmembrane" evidence="2">
    <location>
        <begin position="7"/>
        <end position="211"/>
    </location>
</feature>
<evidence type="ECO:0000256" key="1">
    <source>
        <dbReference type="SAM" id="Phobius"/>
    </source>
</evidence>
<name>A0A1H6LSE5_9GAMM</name>
<proteinExistence type="predicted"/>
<evidence type="ECO:0000313" key="3">
    <source>
        <dbReference type="EMBL" id="SEH87912.1"/>
    </source>
</evidence>
<feature type="transmembrane region" description="Helical" evidence="1">
    <location>
        <begin position="134"/>
        <end position="153"/>
    </location>
</feature>
<protein>
    <recommendedName>
        <fullName evidence="2">Urease accessory protein UreH-like transmembrane domain-containing protein</fullName>
    </recommendedName>
</protein>
<dbReference type="EMBL" id="FNXF01000006">
    <property type="protein sequence ID" value="SEH87912.1"/>
    <property type="molecule type" value="Genomic_DNA"/>
</dbReference>
<dbReference type="PANTHER" id="PTHR42208:SF1">
    <property type="entry name" value="HEAVY METAL TRANSPORTER"/>
    <property type="match status" value="1"/>
</dbReference>
<dbReference type="STRING" id="173990.SAMN05660691_01905"/>
<dbReference type="OrthoDB" id="9798690at2"/>
<feature type="transmembrane region" description="Helical" evidence="1">
    <location>
        <begin position="165"/>
        <end position="187"/>
    </location>
</feature>
<dbReference type="AlphaFoldDB" id="A0A1H6LSE5"/>
<evidence type="ECO:0000259" key="2">
    <source>
        <dbReference type="Pfam" id="PF13386"/>
    </source>
</evidence>
<dbReference type="Pfam" id="PF13386">
    <property type="entry name" value="DsbD_2"/>
    <property type="match status" value="1"/>
</dbReference>
<dbReference type="InterPro" id="IPR039447">
    <property type="entry name" value="UreH-like_TM_dom"/>
</dbReference>
<dbReference type="PANTHER" id="PTHR42208">
    <property type="entry name" value="HEAVY METAL TRANSPORTER-RELATED"/>
    <property type="match status" value="1"/>
</dbReference>
<keyword evidence="1" id="KW-1133">Transmembrane helix</keyword>
<organism evidence="3 4">
    <name type="scientific">Rheinheimera pacifica</name>
    <dbReference type="NCBI Taxonomy" id="173990"/>
    <lineage>
        <taxon>Bacteria</taxon>
        <taxon>Pseudomonadati</taxon>
        <taxon>Pseudomonadota</taxon>
        <taxon>Gammaproteobacteria</taxon>
        <taxon>Chromatiales</taxon>
        <taxon>Chromatiaceae</taxon>
        <taxon>Rheinheimera</taxon>
    </lineage>
</organism>
<evidence type="ECO:0000313" key="4">
    <source>
        <dbReference type="Proteomes" id="UP000199371"/>
    </source>
</evidence>
<feature type="transmembrane region" description="Helical" evidence="1">
    <location>
        <begin position="199"/>
        <end position="219"/>
    </location>
</feature>
<feature type="transmembrane region" description="Helical" evidence="1">
    <location>
        <begin position="6"/>
        <end position="33"/>
    </location>
</feature>
<keyword evidence="4" id="KW-1185">Reference proteome</keyword>
<accession>A0A1H6LSE5</accession>
<gene>
    <name evidence="3" type="ORF">SAMN05660691_01905</name>
</gene>
<keyword evidence="1" id="KW-0472">Membrane</keyword>
<keyword evidence="1" id="KW-0812">Transmembrane</keyword>
<feature type="transmembrane region" description="Helical" evidence="1">
    <location>
        <begin position="81"/>
        <end position="107"/>
    </location>
</feature>